<name>A0ABW2GFJ6_9ACTN</name>
<dbReference type="Gene3D" id="3.30.479.10">
    <property type="entry name" value="6-pyruvoyl tetrahydropterin synthase/QueD"/>
    <property type="match status" value="1"/>
</dbReference>
<dbReference type="RefSeq" id="WP_386415331.1">
    <property type="nucleotide sequence ID" value="NZ_JBHSZO010000022.1"/>
</dbReference>
<dbReference type="InterPro" id="IPR007115">
    <property type="entry name" value="6-PTP_synth/QueD"/>
</dbReference>
<evidence type="ECO:0000313" key="7">
    <source>
        <dbReference type="EMBL" id="MFC7219535.1"/>
    </source>
</evidence>
<dbReference type="EMBL" id="JBHSZO010000022">
    <property type="protein sequence ID" value="MFC7219535.1"/>
    <property type="molecule type" value="Genomic_DNA"/>
</dbReference>
<evidence type="ECO:0000256" key="2">
    <source>
        <dbReference type="ARBA" id="ARBA00008900"/>
    </source>
</evidence>
<gene>
    <name evidence="7" type="ORF">ACFQLX_15340</name>
</gene>
<comment type="catalytic activity">
    <reaction evidence="6">
        <text>7,8-dihydroneopterin 3'-triphosphate + H2O = 6-carboxy-5,6,7,8-tetrahydropterin + triphosphate + acetaldehyde + 2 H(+)</text>
        <dbReference type="Rhea" id="RHEA:27966"/>
        <dbReference type="ChEBI" id="CHEBI:15343"/>
        <dbReference type="ChEBI" id="CHEBI:15377"/>
        <dbReference type="ChEBI" id="CHEBI:15378"/>
        <dbReference type="ChEBI" id="CHEBI:18036"/>
        <dbReference type="ChEBI" id="CHEBI:58462"/>
        <dbReference type="ChEBI" id="CHEBI:61032"/>
        <dbReference type="EC" id="4.1.2.50"/>
    </reaction>
</comment>
<evidence type="ECO:0000313" key="8">
    <source>
        <dbReference type="Proteomes" id="UP001596413"/>
    </source>
</evidence>
<dbReference type="Pfam" id="PF01242">
    <property type="entry name" value="PTPS"/>
    <property type="match status" value="1"/>
</dbReference>
<evidence type="ECO:0000256" key="4">
    <source>
        <dbReference type="ARBA" id="ARBA00018141"/>
    </source>
</evidence>
<dbReference type="SUPFAM" id="SSF55620">
    <property type="entry name" value="Tetrahydrobiopterin biosynthesis enzymes-like"/>
    <property type="match status" value="1"/>
</dbReference>
<evidence type="ECO:0000256" key="1">
    <source>
        <dbReference type="ARBA" id="ARBA00005061"/>
    </source>
</evidence>
<evidence type="ECO:0000256" key="3">
    <source>
        <dbReference type="ARBA" id="ARBA00012982"/>
    </source>
</evidence>
<keyword evidence="8" id="KW-1185">Reference proteome</keyword>
<comment type="caution">
    <text evidence="7">The sequence shown here is derived from an EMBL/GenBank/DDBJ whole genome shotgun (WGS) entry which is preliminary data.</text>
</comment>
<accession>A0ABW2GFJ6</accession>
<dbReference type="InterPro" id="IPR038418">
    <property type="entry name" value="6-PTP_synth/QueD_sf"/>
</dbReference>
<evidence type="ECO:0000256" key="6">
    <source>
        <dbReference type="ARBA" id="ARBA00048807"/>
    </source>
</evidence>
<dbReference type="Proteomes" id="UP001596413">
    <property type="component" value="Unassembled WGS sequence"/>
</dbReference>
<dbReference type="EC" id="4.1.2.50" evidence="3"/>
<protein>
    <recommendedName>
        <fullName evidence="4">6-carboxy-5,6,7,8-tetrahydropterin synthase</fullName>
        <ecNumber evidence="3">4.1.2.50</ecNumber>
    </recommendedName>
    <alternativeName>
        <fullName evidence="5">Queuosine biosynthesis protein QueD</fullName>
    </alternativeName>
</protein>
<comment type="similarity">
    <text evidence="2">Belongs to the PTPS family. QueD subfamily.</text>
</comment>
<comment type="pathway">
    <text evidence="1">Purine metabolism; 7-cyano-7-deazaguanine biosynthesis.</text>
</comment>
<sequence>MIFARVGDRQRRWGPSVENLAAWIFDQWTGRFPELTAVKVSETPKTWAEYRPEG</sequence>
<reference evidence="8" key="1">
    <citation type="journal article" date="2019" name="Int. J. Syst. Evol. Microbiol.">
        <title>The Global Catalogue of Microorganisms (GCM) 10K type strain sequencing project: providing services to taxonomists for standard genome sequencing and annotation.</title>
        <authorList>
            <consortium name="The Broad Institute Genomics Platform"/>
            <consortium name="The Broad Institute Genome Sequencing Center for Infectious Disease"/>
            <person name="Wu L."/>
            <person name="Ma J."/>
        </authorList>
    </citation>
    <scope>NUCLEOTIDE SEQUENCE [LARGE SCALE GENOMIC DNA]</scope>
    <source>
        <strain evidence="8">CGMCC 1.13681</strain>
    </source>
</reference>
<organism evidence="7 8">
    <name type="scientific">Streptomyces polyrhachis</name>
    <dbReference type="NCBI Taxonomy" id="1282885"/>
    <lineage>
        <taxon>Bacteria</taxon>
        <taxon>Bacillati</taxon>
        <taxon>Actinomycetota</taxon>
        <taxon>Actinomycetes</taxon>
        <taxon>Kitasatosporales</taxon>
        <taxon>Streptomycetaceae</taxon>
        <taxon>Streptomyces</taxon>
    </lineage>
</organism>
<proteinExistence type="inferred from homology"/>
<evidence type="ECO:0000256" key="5">
    <source>
        <dbReference type="ARBA" id="ARBA00031449"/>
    </source>
</evidence>